<name>A0A9X3I0U4_9FLAO</name>
<dbReference type="Gene3D" id="1.20.120.330">
    <property type="entry name" value="Nucleotidyltransferases domain 2"/>
    <property type="match status" value="1"/>
</dbReference>
<dbReference type="Proteomes" id="UP001148482">
    <property type="component" value="Unassembled WGS sequence"/>
</dbReference>
<dbReference type="EMBL" id="JAPJDA010000013">
    <property type="protein sequence ID" value="MCX2838385.1"/>
    <property type="molecule type" value="Genomic_DNA"/>
</dbReference>
<dbReference type="InterPro" id="IPR010235">
    <property type="entry name" value="HepT"/>
</dbReference>
<reference evidence="1" key="1">
    <citation type="submission" date="2022-11" db="EMBL/GenBank/DDBJ databases">
        <title>Salinimicrobium profundisediminis sp. nov., isolated from deep-sea sediment of the Mariana Trench.</title>
        <authorList>
            <person name="Fu H."/>
        </authorList>
    </citation>
    <scope>NUCLEOTIDE SEQUENCE</scope>
    <source>
        <strain evidence="1">MT39</strain>
    </source>
</reference>
<dbReference type="Pfam" id="PF08780">
    <property type="entry name" value="NTase_sub_bind"/>
    <property type="match status" value="1"/>
</dbReference>
<dbReference type="SUPFAM" id="SSF81593">
    <property type="entry name" value="Nucleotidyltransferase substrate binding subunit/domain"/>
    <property type="match status" value="1"/>
</dbReference>
<evidence type="ECO:0000313" key="2">
    <source>
        <dbReference type="Proteomes" id="UP001148482"/>
    </source>
</evidence>
<dbReference type="RefSeq" id="WP_266069640.1">
    <property type="nucleotide sequence ID" value="NZ_JAPJDA010000013.1"/>
</dbReference>
<protein>
    <submittedName>
        <fullName evidence="1">Nucleotidyltransferase substrate binding protein</fullName>
    </submittedName>
</protein>
<dbReference type="AlphaFoldDB" id="A0A9X3I0U4"/>
<dbReference type="NCBIfam" id="TIGR01987">
    <property type="entry name" value="HI0074"/>
    <property type="match status" value="1"/>
</dbReference>
<organism evidence="1 2">
    <name type="scientific">Salinimicrobium profundisediminis</name>
    <dbReference type="NCBI Taxonomy" id="2994553"/>
    <lineage>
        <taxon>Bacteria</taxon>
        <taxon>Pseudomonadati</taxon>
        <taxon>Bacteroidota</taxon>
        <taxon>Flavobacteriia</taxon>
        <taxon>Flavobacteriales</taxon>
        <taxon>Flavobacteriaceae</taxon>
        <taxon>Salinimicrobium</taxon>
    </lineage>
</organism>
<sequence>MEQVRWKQRFNNLEKAFQKLKRGLDLFDFELYQEKRVDLRENLDTENEQFLMGELEQLDLEREGLIQRFEYTFELFLLTMKDYMKFTGEAPEEISGNSGILKKALSRGIIEDHDGWRKMLKSRNLTSHTYNEETADEITRDIIEIFFPLMQKLYITLEQQYFK</sequence>
<accession>A0A9X3I0U4</accession>
<keyword evidence="2" id="KW-1185">Reference proteome</keyword>
<proteinExistence type="predicted"/>
<comment type="caution">
    <text evidence="1">The sequence shown here is derived from an EMBL/GenBank/DDBJ whole genome shotgun (WGS) entry which is preliminary data.</text>
</comment>
<gene>
    <name evidence="1" type="ORF">OQ279_09490</name>
</gene>
<evidence type="ECO:0000313" key="1">
    <source>
        <dbReference type="EMBL" id="MCX2838385.1"/>
    </source>
</evidence>